<dbReference type="Gene3D" id="2.30.42.10">
    <property type="match status" value="1"/>
</dbReference>
<feature type="transmembrane region" description="Helical" evidence="6">
    <location>
        <begin position="115"/>
        <end position="135"/>
    </location>
</feature>
<dbReference type="Proteomes" id="UP000004567">
    <property type="component" value="Unassembled WGS sequence"/>
</dbReference>
<evidence type="ECO:0000256" key="1">
    <source>
        <dbReference type="ARBA" id="ARBA00000085"/>
    </source>
</evidence>
<dbReference type="PANTHER" id="PTHR24421">
    <property type="entry name" value="NITRATE/NITRITE SENSOR PROTEIN NARX-RELATED"/>
    <property type="match status" value="1"/>
</dbReference>
<feature type="transmembrane region" description="Helical" evidence="6">
    <location>
        <begin position="233"/>
        <end position="251"/>
    </location>
</feature>
<dbReference type="InterPro" id="IPR036034">
    <property type="entry name" value="PDZ_sf"/>
</dbReference>
<dbReference type="EMBL" id="AICN01000056">
    <property type="protein sequence ID" value="EHS85812.1"/>
    <property type="molecule type" value="Genomic_DNA"/>
</dbReference>
<evidence type="ECO:0000256" key="6">
    <source>
        <dbReference type="SAM" id="Phobius"/>
    </source>
</evidence>
<dbReference type="InterPro" id="IPR050482">
    <property type="entry name" value="Sensor_HK_TwoCompSys"/>
</dbReference>
<feature type="transmembrane region" description="Helical" evidence="6">
    <location>
        <begin position="323"/>
        <end position="343"/>
    </location>
</feature>
<dbReference type="RefSeq" id="WP_007122428.1">
    <property type="nucleotide sequence ID" value="NZ_AICN01000056.1"/>
</dbReference>
<dbReference type="GO" id="GO:0004673">
    <property type="term" value="F:protein histidine kinase activity"/>
    <property type="evidence" value="ECO:0007669"/>
    <property type="project" value="UniProtKB-EC"/>
</dbReference>
<evidence type="ECO:0000256" key="4">
    <source>
        <dbReference type="ARBA" id="ARBA00022777"/>
    </source>
</evidence>
<evidence type="ECO:0000313" key="8">
    <source>
        <dbReference type="Proteomes" id="UP000004567"/>
    </source>
</evidence>
<organism evidence="7 8">
    <name type="scientific">Limosilactobacillus gastricus PS3</name>
    <dbReference type="NCBI Taxonomy" id="1144300"/>
    <lineage>
        <taxon>Bacteria</taxon>
        <taxon>Bacillati</taxon>
        <taxon>Bacillota</taxon>
        <taxon>Bacilli</taxon>
        <taxon>Lactobacillales</taxon>
        <taxon>Lactobacillaceae</taxon>
        <taxon>Limosilactobacillus</taxon>
    </lineage>
</organism>
<feature type="transmembrane region" description="Helical" evidence="6">
    <location>
        <begin position="144"/>
        <end position="161"/>
    </location>
</feature>
<evidence type="ECO:0000256" key="2">
    <source>
        <dbReference type="ARBA" id="ARBA00012438"/>
    </source>
</evidence>
<comment type="caution">
    <text evidence="7">The sequence shown here is derived from an EMBL/GenBank/DDBJ whole genome shotgun (WGS) entry which is preliminary data.</text>
</comment>
<feature type="transmembrane region" description="Helical" evidence="6">
    <location>
        <begin position="196"/>
        <end position="221"/>
    </location>
</feature>
<dbReference type="SUPFAM" id="SSF55874">
    <property type="entry name" value="ATPase domain of HSP90 chaperone/DNA topoisomerase II/histidine kinase"/>
    <property type="match status" value="1"/>
</dbReference>
<dbReference type="PANTHER" id="PTHR24421:SF10">
    <property type="entry name" value="NITRATE_NITRITE SENSOR PROTEIN NARQ"/>
    <property type="match status" value="1"/>
</dbReference>
<feature type="transmembrane region" description="Helical" evidence="6">
    <location>
        <begin position="349"/>
        <end position="374"/>
    </location>
</feature>
<keyword evidence="4 7" id="KW-0418">Kinase</keyword>
<dbReference type="GO" id="GO:0000160">
    <property type="term" value="P:phosphorelay signal transduction system"/>
    <property type="evidence" value="ECO:0007669"/>
    <property type="project" value="UniProtKB-KW"/>
</dbReference>
<dbReference type="InterPro" id="IPR036890">
    <property type="entry name" value="HATPase_C_sf"/>
</dbReference>
<dbReference type="PATRIC" id="fig|1144300.3.peg.1281"/>
<dbReference type="CDD" id="cd16917">
    <property type="entry name" value="HATPase_UhpB-NarQ-NarX-like"/>
    <property type="match status" value="1"/>
</dbReference>
<dbReference type="STRING" id="1144300.PS3_16939"/>
<comment type="catalytic activity">
    <reaction evidence="1">
        <text>ATP + protein L-histidine = ADP + protein N-phospho-L-histidine.</text>
        <dbReference type="EC" id="2.7.13.3"/>
    </reaction>
</comment>
<evidence type="ECO:0000313" key="7">
    <source>
        <dbReference type="EMBL" id="EHS85812.1"/>
    </source>
</evidence>
<evidence type="ECO:0000256" key="3">
    <source>
        <dbReference type="ARBA" id="ARBA00022679"/>
    </source>
</evidence>
<feature type="transmembrane region" description="Helical" evidence="6">
    <location>
        <begin position="167"/>
        <end position="184"/>
    </location>
</feature>
<proteinExistence type="predicted"/>
<feature type="transmembrane region" description="Helical" evidence="6">
    <location>
        <begin position="293"/>
        <end position="311"/>
    </location>
</feature>
<feature type="transmembrane region" description="Helical" evidence="6">
    <location>
        <begin position="263"/>
        <end position="281"/>
    </location>
</feature>
<keyword evidence="3" id="KW-0808">Transferase</keyword>
<dbReference type="AlphaFoldDB" id="H4GK45"/>
<gene>
    <name evidence="7" type="ORF">PS3_16939</name>
</gene>
<keyword evidence="5" id="KW-0902">Two-component regulatory system</keyword>
<sequence length="592" mass="67600">MTKQINWYKWIFAGLVMVSLGIYFTIALRHSANIGISVRQQHGQWIITRILSHSAGDNISVAVGDQLLQIDGNDPGKVSSVQRMLLVNHASKLTILRDGHQQVISLASHPFLSTYWILLAVSLSVILITVLILFWRRQSLQERHFENFMLFFAIALVALIPSSQGIILGRIILVAFLSLIPMMVRKMLVSPKINSFLGWLTLIYTYLNPLLYIAFVLGWLPAWYWLADYLNDWGSFFLPLVLVILVFLEGIQKGQERVSRVNFSLIFLTSLIPLYLLYLYPLKWPPQHSFLNVAAFLLVPIICLLHILIVNRSLSNSYRRVRGYAQGYLLVLTTTIMALIINLGRGLPLWLVTAYALMLMIAVAPVYQEVFALIAGFDSRHQRLELFDAVENEREQVALTIHDTAIQNLILMKKQFERASPEDNHQKLLDTMDDLIHELRDLCNRVYPMLISDLGVANTIRQMIDHLQQTWPIEIQFQDHSGGQLDQLSDRQANFVLRSLQEMLINSVKHGQANQAWVQVTRNQKSLTITCQDNGTFQKHSQTSGHYGLTTIKQKLNLLGGSLVIQTYPRTEIAMMIPLESEEESNGKDRFN</sequence>
<evidence type="ECO:0000256" key="5">
    <source>
        <dbReference type="ARBA" id="ARBA00023012"/>
    </source>
</evidence>
<feature type="transmembrane region" description="Helical" evidence="6">
    <location>
        <begin position="7"/>
        <end position="26"/>
    </location>
</feature>
<dbReference type="EC" id="2.7.13.3" evidence="2"/>
<keyword evidence="6" id="KW-0812">Transmembrane</keyword>
<reference evidence="7 8" key="1">
    <citation type="journal article" date="2013" name="Genome Announc.">
        <title>Genome Sequence of Lactobacillus gastricus PS3, a Strain Isolated from Human Milk.</title>
        <authorList>
            <person name="Martin V."/>
            <person name="Cardenas N."/>
            <person name="Jimenez E."/>
            <person name="Maldonado A."/>
            <person name="Rodriguez J.M."/>
            <person name="Fernandez L."/>
        </authorList>
    </citation>
    <scope>NUCLEOTIDE SEQUENCE [LARGE SCALE GENOMIC DNA]</scope>
    <source>
        <strain evidence="7 8">PS3</strain>
    </source>
</reference>
<name>H4GK45_9LACO</name>
<dbReference type="Gene3D" id="3.30.565.10">
    <property type="entry name" value="Histidine kinase-like ATPase, C-terminal domain"/>
    <property type="match status" value="1"/>
</dbReference>
<dbReference type="SUPFAM" id="SSF50156">
    <property type="entry name" value="PDZ domain-like"/>
    <property type="match status" value="1"/>
</dbReference>
<protein>
    <recommendedName>
        <fullName evidence="2">histidine kinase</fullName>
        <ecNumber evidence="2">2.7.13.3</ecNumber>
    </recommendedName>
</protein>
<keyword evidence="6" id="KW-1133">Transmembrane helix</keyword>
<accession>H4GK45</accession>
<keyword evidence="6" id="KW-0472">Membrane</keyword>